<reference evidence="2 3" key="1">
    <citation type="submission" date="2020-03" db="EMBL/GenBank/DDBJ databases">
        <title>Sequencing the genomes of 1000 actinobacteria strains.</title>
        <authorList>
            <person name="Klenk H.-P."/>
        </authorList>
    </citation>
    <scope>NUCLEOTIDE SEQUENCE [LARGE SCALE GENOMIC DNA]</scope>
    <source>
        <strain evidence="2 3">DSM 45490</strain>
    </source>
</reference>
<keyword evidence="3" id="KW-1185">Reference proteome</keyword>
<organism evidence="2 3">
    <name type="scientific">Kribbella shirazensis</name>
    <dbReference type="NCBI Taxonomy" id="1105143"/>
    <lineage>
        <taxon>Bacteria</taxon>
        <taxon>Bacillati</taxon>
        <taxon>Actinomycetota</taxon>
        <taxon>Actinomycetes</taxon>
        <taxon>Propionibacteriales</taxon>
        <taxon>Kribbellaceae</taxon>
        <taxon>Kribbella</taxon>
    </lineage>
</organism>
<dbReference type="EMBL" id="JAASRO010000001">
    <property type="protein sequence ID" value="NIK57259.1"/>
    <property type="molecule type" value="Genomic_DNA"/>
</dbReference>
<protein>
    <recommendedName>
        <fullName evidence="1">AbiEi antitoxin N-terminal domain-containing protein</fullName>
    </recommendedName>
</protein>
<dbReference type="RefSeq" id="WP_167207224.1">
    <property type="nucleotide sequence ID" value="NZ_JAASRO010000001.1"/>
</dbReference>
<evidence type="ECO:0000313" key="3">
    <source>
        <dbReference type="Proteomes" id="UP000555407"/>
    </source>
</evidence>
<proteinExistence type="predicted"/>
<gene>
    <name evidence="2" type="ORF">BJY22_002976</name>
</gene>
<accession>A0A7X6A1J2</accession>
<dbReference type="Pfam" id="PF13338">
    <property type="entry name" value="AbiEi_4"/>
    <property type="match status" value="1"/>
</dbReference>
<sequence>MEWWWTGRLREKGIDALIHDQGGGVSRAQLLAAGWSEARIRKPLRTGRWRTVHPGVYVTHTGPIAYGERLLAALLYAGPAAAWSHYTAAEQLGLIKPDPERHVFMTIPEQRKVRGRPGLVIRRDEHWADRLAAVAPPRRTPADAVLDIVGITSTLDQAAAVIAEACQSGRVGADDLLSSLAERRRLRHRGSLQPIIADVVAGSHSLLEIRYARDVERRHGLPRAKRQRSVDGQFTDVYYTGLNVELDGRLHLVPHQRWRDLDRDNRATLRAEATLRYGWFDITNRPCDAAVQVVQVLRRTHPSLTATPCSSRCPVSASRNISAG</sequence>
<feature type="domain" description="AbiEi antitoxin N-terminal" evidence="1">
    <location>
        <begin position="14"/>
        <end position="58"/>
    </location>
</feature>
<dbReference type="InterPro" id="IPR025159">
    <property type="entry name" value="AbiEi_N"/>
</dbReference>
<name>A0A7X6A1J2_9ACTN</name>
<evidence type="ECO:0000259" key="1">
    <source>
        <dbReference type="Pfam" id="PF13338"/>
    </source>
</evidence>
<comment type="caution">
    <text evidence="2">The sequence shown here is derived from an EMBL/GenBank/DDBJ whole genome shotgun (WGS) entry which is preliminary data.</text>
</comment>
<dbReference type="AlphaFoldDB" id="A0A7X6A1J2"/>
<evidence type="ECO:0000313" key="2">
    <source>
        <dbReference type="EMBL" id="NIK57259.1"/>
    </source>
</evidence>
<dbReference type="Proteomes" id="UP000555407">
    <property type="component" value="Unassembled WGS sequence"/>
</dbReference>